<evidence type="ECO:0008006" key="4">
    <source>
        <dbReference type="Google" id="ProtNLM"/>
    </source>
</evidence>
<keyword evidence="3" id="KW-1185">Reference proteome</keyword>
<sequence>MFFEQERGQFFRPLTSKYRAQVLECLKELYQRLYSSSSADYGQALQRDIVIEIFQEALVRAPILADGDDADDLIKVSVKDGQKDSAKDSRFRNSREQAGWVLNQLIEFGWMEKQVDEATLQSTFAFSRYGRQFVDPFISESRASARTRHRNTRNTRNSLEAFLERGEVYDLLDAFEYSERIISDFTDVISELEERKRDLVREMEDQMLVQRASEEFFDFMEKRFQPDLAVRLSADNVEKHRDRINELLDQVRNKNKAYKAKAEARLRDLLPELIQPGASVLWTILDGIEQRIRNASEVMLPALRKALQGFTKRADIIIRQMSYLASQQHNDVLSVCKRLAELDPKDQNKQLMAAGRLMSVPEVALVDPAQVRLAPPRKRRIIEADLDEGNEAFDMDARKDIYVQQVLDQAFFINNNALRSYMQKHLLAGKVISTKDLPIESAKDFLAVANAIGLASTSSLSSDFEFVMTYKNTERDDVESVANGPHYFSQKDHFTVELINSDPSKQAGAQ</sequence>
<feature type="coiled-coil region" evidence="1">
    <location>
        <begin position="182"/>
        <end position="209"/>
    </location>
</feature>
<dbReference type="STRING" id="698738.OLEAN_C13070"/>
<evidence type="ECO:0000256" key="1">
    <source>
        <dbReference type="SAM" id="Coils"/>
    </source>
</evidence>
<dbReference type="HOGENOM" id="CLU_045082_0_0_6"/>
<evidence type="ECO:0000313" key="2">
    <source>
        <dbReference type="EMBL" id="CCK75483.1"/>
    </source>
</evidence>
<proteinExistence type="predicted"/>
<dbReference type="InterPro" id="IPR043773">
    <property type="entry name" value="JetA"/>
</dbReference>
<dbReference type="AlphaFoldDB" id="R4YQI1"/>
<protein>
    <recommendedName>
        <fullName evidence="4">Flagellar protein FliT</fullName>
    </recommendedName>
</protein>
<evidence type="ECO:0000313" key="3">
    <source>
        <dbReference type="Proteomes" id="UP000032749"/>
    </source>
</evidence>
<dbReference type="Proteomes" id="UP000032749">
    <property type="component" value="Chromosome"/>
</dbReference>
<feature type="coiled-coil region" evidence="1">
    <location>
        <begin position="234"/>
        <end position="261"/>
    </location>
</feature>
<dbReference type="OrthoDB" id="8881537at2"/>
<reference evidence="2 3" key="1">
    <citation type="journal article" date="2013" name="Nat. Commun.">
        <title>Genome sequence and functional genomic analysis of the oil-degrading bacterium Oleispira antarctica.</title>
        <authorList>
            <person name="Kube M."/>
            <person name="Chernikova T.N."/>
            <person name="Al-Ramahi Y."/>
            <person name="Beloqui A."/>
            <person name="Lopez-Cortez N."/>
            <person name="Guazzaroni M.E."/>
            <person name="Heipieper H.J."/>
            <person name="Klages S."/>
            <person name="Kotsyurbenko O.R."/>
            <person name="Langer I."/>
            <person name="Nechitaylo T.Y."/>
            <person name="Lunsdorf H."/>
            <person name="Fernandez M."/>
            <person name="Juarez S."/>
            <person name="Ciordia S."/>
            <person name="Singer A."/>
            <person name="Kagan O."/>
            <person name="Egorova O."/>
            <person name="Petit P.A."/>
            <person name="Stogios P."/>
            <person name="Kim Y."/>
            <person name="Tchigvintsev A."/>
            <person name="Flick R."/>
            <person name="Denaro R."/>
            <person name="Genovese M."/>
            <person name="Albar J.P."/>
            <person name="Reva O.N."/>
            <person name="Martinez-Gomariz M."/>
            <person name="Tran H."/>
            <person name="Ferrer M."/>
            <person name="Savchenko A."/>
            <person name="Yakunin A.F."/>
            <person name="Yakimov M.M."/>
            <person name="Golyshina O.V."/>
            <person name="Reinhardt R."/>
            <person name="Golyshin P.N."/>
        </authorList>
    </citation>
    <scope>NUCLEOTIDE SEQUENCE [LARGE SCALE GENOMIC DNA]</scope>
</reference>
<organism evidence="2 3">
    <name type="scientific">Oleispira antarctica RB-8</name>
    <dbReference type="NCBI Taxonomy" id="698738"/>
    <lineage>
        <taxon>Bacteria</taxon>
        <taxon>Pseudomonadati</taxon>
        <taxon>Pseudomonadota</taxon>
        <taxon>Gammaproteobacteria</taxon>
        <taxon>Oceanospirillales</taxon>
        <taxon>Oceanospirillaceae</taxon>
        <taxon>Oleispira</taxon>
    </lineage>
</organism>
<keyword evidence="1" id="KW-0175">Coiled coil</keyword>
<gene>
    <name evidence="2" type="ORF">OLEAN_C13070</name>
</gene>
<dbReference type="KEGG" id="oai:OLEAN_C13070"/>
<name>R4YQI1_OLEAN</name>
<accession>R4YQI1</accession>
<dbReference type="EMBL" id="FO203512">
    <property type="protein sequence ID" value="CCK75483.1"/>
    <property type="molecule type" value="Genomic_DNA"/>
</dbReference>
<dbReference type="Pfam" id="PF18982">
    <property type="entry name" value="JetA"/>
    <property type="match status" value="1"/>
</dbReference>